<sequence length="510" mass="57216">MAEHLARDPNLDACPDFSSEPFAPMRALLQGTGLTEEEAVTSLKDAWTEHNRQLRERWDREAEDRQAGVDGAPREQPAEGEQQQQQPEEPPALQQEVDEERPEREKKSKSKLRAFNPDLSVASVLAPRPSSYALNKLANFEYCELWYFTQEGCEDAQRTHRTEADDSFGMSKMGELVTFRPVASVQASKRALQDESLTWEQFHYAHRSFVKHVLKSGWPDEHTQALVRFFIELENSPYIDREHGKRVVLTYQARVRRSWMDSMKDSDEAVFNIALINNDLMESISREILGSVTADLNRQVSLTPPCPTQPPELTMTSFSLLFHAPLPPPPPLPLLSATPATPTASTTPPHHATPATPATPATSARHATPALHLLHPCASPNLPHSPHPLHHRIVPRLPNPPQTPSPPPLSFPCHTCRTCHTPPHHTLYTLYTHHVRYVRLICYTCHLPTFPVSSGPSCLTNMSIAVHTCYFAYRYSLPAPLLKSPTFHTHNNPLPIPPSRNTYAATATPA</sequence>
<dbReference type="PANTHER" id="PTHR13037:SF24">
    <property type="entry name" value="POLYCOMB PROTEIN PCL-RELATED"/>
    <property type="match status" value="1"/>
</dbReference>
<evidence type="ECO:0000256" key="1">
    <source>
        <dbReference type="ARBA" id="ARBA00022581"/>
    </source>
</evidence>
<dbReference type="OrthoDB" id="2688210at2759"/>
<proteinExistence type="predicted"/>
<gene>
    <name evidence="3" type="ORF">LshimejAT787_0905190</name>
</gene>
<evidence type="ECO:0000313" key="4">
    <source>
        <dbReference type="Proteomes" id="UP001063166"/>
    </source>
</evidence>
<keyword evidence="4" id="KW-1185">Reference proteome</keyword>
<feature type="compositionally biased region" description="Low complexity" evidence="2">
    <location>
        <begin position="79"/>
        <end position="95"/>
    </location>
</feature>
<protein>
    <submittedName>
        <fullName evidence="3">Uncharacterized protein</fullName>
    </submittedName>
</protein>
<dbReference type="AlphaFoldDB" id="A0A9P3UN72"/>
<feature type="compositionally biased region" description="Low complexity" evidence="2">
    <location>
        <begin position="334"/>
        <end position="365"/>
    </location>
</feature>
<keyword evidence="1" id="KW-0945">Host-virus interaction</keyword>
<evidence type="ECO:0000256" key="2">
    <source>
        <dbReference type="SAM" id="MobiDB-lite"/>
    </source>
</evidence>
<feature type="compositionally biased region" description="Basic and acidic residues" evidence="2">
    <location>
        <begin position="1"/>
        <end position="10"/>
    </location>
</feature>
<dbReference type="Proteomes" id="UP001063166">
    <property type="component" value="Unassembled WGS sequence"/>
</dbReference>
<accession>A0A9P3UN72</accession>
<evidence type="ECO:0000313" key="3">
    <source>
        <dbReference type="EMBL" id="GLB41304.1"/>
    </source>
</evidence>
<dbReference type="EMBL" id="BRPK01000009">
    <property type="protein sequence ID" value="GLB41304.1"/>
    <property type="molecule type" value="Genomic_DNA"/>
</dbReference>
<feature type="compositionally biased region" description="Basic and acidic residues" evidence="2">
    <location>
        <begin position="46"/>
        <end position="77"/>
    </location>
</feature>
<name>A0A9P3UN72_LYOSH</name>
<feature type="region of interest" description="Disordered" evidence="2">
    <location>
        <begin position="331"/>
        <end position="365"/>
    </location>
</feature>
<reference evidence="3" key="1">
    <citation type="submission" date="2022-07" db="EMBL/GenBank/DDBJ databases">
        <title>The genome of Lyophyllum shimeji provides insight into the initial evolution of ectomycorrhizal fungal genome.</title>
        <authorList>
            <person name="Kobayashi Y."/>
            <person name="Shibata T."/>
            <person name="Hirakawa H."/>
            <person name="Shigenobu S."/>
            <person name="Nishiyama T."/>
            <person name="Yamada A."/>
            <person name="Hasebe M."/>
            <person name="Kawaguchi M."/>
        </authorList>
    </citation>
    <scope>NUCLEOTIDE SEQUENCE</scope>
    <source>
        <strain evidence="3">AT787</strain>
    </source>
</reference>
<organism evidence="3 4">
    <name type="scientific">Lyophyllum shimeji</name>
    <name type="common">Hon-shimeji</name>
    <name type="synonym">Tricholoma shimeji</name>
    <dbReference type="NCBI Taxonomy" id="47721"/>
    <lineage>
        <taxon>Eukaryota</taxon>
        <taxon>Fungi</taxon>
        <taxon>Dikarya</taxon>
        <taxon>Basidiomycota</taxon>
        <taxon>Agaricomycotina</taxon>
        <taxon>Agaricomycetes</taxon>
        <taxon>Agaricomycetidae</taxon>
        <taxon>Agaricales</taxon>
        <taxon>Tricholomatineae</taxon>
        <taxon>Lyophyllaceae</taxon>
        <taxon>Lyophyllum</taxon>
    </lineage>
</organism>
<feature type="region of interest" description="Disordered" evidence="2">
    <location>
        <begin position="1"/>
        <end position="112"/>
    </location>
</feature>
<dbReference type="PANTHER" id="PTHR13037">
    <property type="entry name" value="FORMIN"/>
    <property type="match status" value="1"/>
</dbReference>
<comment type="caution">
    <text evidence="3">The sequence shown here is derived from an EMBL/GenBank/DDBJ whole genome shotgun (WGS) entry which is preliminary data.</text>
</comment>